<sequence>SPSIIDNRSRQHLHDVGLTAWYCVIINQIIGFVGFQAREIATFQAYLGQPVRWLHGLDVQSYADSSLFAEVSNGWRACYDGEKFSGEQETNALL</sequence>
<comment type="caution">
    <text evidence="1">The sequence shown here is derived from an EMBL/GenBank/DDBJ whole genome shotgun (WGS) entry which is preliminary data.</text>
</comment>
<evidence type="ECO:0000313" key="1">
    <source>
        <dbReference type="EMBL" id="MCR6678814.1"/>
    </source>
</evidence>
<protein>
    <submittedName>
        <fullName evidence="1">CMD domain-containing protein</fullName>
    </submittedName>
</protein>
<accession>A0AAW5MYT8</accession>
<feature type="non-terminal residue" evidence="1">
    <location>
        <position position="1"/>
    </location>
</feature>
<feature type="non-terminal residue" evidence="1">
    <location>
        <position position="94"/>
    </location>
</feature>
<dbReference type="AlphaFoldDB" id="A0AAW5MYT8"/>
<dbReference type="EMBL" id="JANPXH010000465">
    <property type="protein sequence ID" value="MCR6678814.1"/>
    <property type="molecule type" value="Genomic_DNA"/>
</dbReference>
<name>A0AAW5MYT8_9ESCH</name>
<reference evidence="1" key="1">
    <citation type="submission" date="2022-07" db="EMBL/GenBank/DDBJ databases">
        <title>Diversity of ethanolamine utilization by human commensal Escherichia coli.</title>
        <authorList>
            <person name="Jubelin G."/>
        </authorList>
    </citation>
    <scope>NUCLEOTIDE SEQUENCE</scope>
    <source>
        <strain evidence="1">S1</strain>
    </source>
</reference>
<proteinExistence type="predicted"/>
<gene>
    <name evidence="1" type="ORF">NVV43_25250</name>
</gene>
<dbReference type="Proteomes" id="UP001206878">
    <property type="component" value="Unassembled WGS sequence"/>
</dbReference>
<organism evidence="1 2">
    <name type="scientific">Escherichia marmotae</name>
    <dbReference type="NCBI Taxonomy" id="1499973"/>
    <lineage>
        <taxon>Bacteria</taxon>
        <taxon>Pseudomonadati</taxon>
        <taxon>Pseudomonadota</taxon>
        <taxon>Gammaproteobacteria</taxon>
        <taxon>Enterobacterales</taxon>
        <taxon>Enterobacteriaceae</taxon>
        <taxon>Escherichia</taxon>
    </lineage>
</organism>
<evidence type="ECO:0000313" key="2">
    <source>
        <dbReference type="Proteomes" id="UP001206878"/>
    </source>
</evidence>